<dbReference type="AlphaFoldDB" id="A0A6M1RY13"/>
<dbReference type="InterPro" id="IPR011712">
    <property type="entry name" value="Sig_transdc_His_kin_sub3_dim/P"/>
</dbReference>
<evidence type="ECO:0000313" key="13">
    <source>
        <dbReference type="Proteomes" id="UP000477311"/>
    </source>
</evidence>
<comment type="caution">
    <text evidence="12">The sequence shown here is derived from an EMBL/GenBank/DDBJ whole genome shotgun (WGS) entry which is preliminary data.</text>
</comment>
<evidence type="ECO:0000256" key="1">
    <source>
        <dbReference type="ARBA" id="ARBA00004651"/>
    </source>
</evidence>
<evidence type="ECO:0000256" key="4">
    <source>
        <dbReference type="ARBA" id="ARBA00022692"/>
    </source>
</evidence>
<dbReference type="Gene3D" id="1.20.5.1930">
    <property type="match status" value="1"/>
</dbReference>
<evidence type="ECO:0000256" key="9">
    <source>
        <dbReference type="SAM" id="Coils"/>
    </source>
</evidence>
<evidence type="ECO:0000256" key="6">
    <source>
        <dbReference type="ARBA" id="ARBA00022989"/>
    </source>
</evidence>
<name>A0A6M1RY13_9BACT</name>
<proteinExistence type="predicted"/>
<feature type="coiled-coil region" evidence="9">
    <location>
        <begin position="975"/>
        <end position="1002"/>
    </location>
</feature>
<keyword evidence="8" id="KW-0472">Membrane</keyword>
<accession>A0A6M1RY13</accession>
<dbReference type="Pfam" id="PF07730">
    <property type="entry name" value="HisKA_3"/>
    <property type="match status" value="1"/>
</dbReference>
<dbReference type="PANTHER" id="PTHR24421:SF37">
    <property type="entry name" value="SENSOR HISTIDINE KINASE NARS"/>
    <property type="match status" value="1"/>
</dbReference>
<evidence type="ECO:0000256" key="5">
    <source>
        <dbReference type="ARBA" id="ARBA00022777"/>
    </source>
</evidence>
<dbReference type="Proteomes" id="UP000477311">
    <property type="component" value="Unassembled WGS sequence"/>
</dbReference>
<reference evidence="12 13" key="1">
    <citation type="submission" date="2020-02" db="EMBL/GenBank/DDBJ databases">
        <title>Draft genome sequence of Limisphaera ngatamarikiensis NGM72.4T, a thermophilic Verrucomicrobia grouped in subdivision 3.</title>
        <authorList>
            <person name="Carere C.R."/>
            <person name="Steen J."/>
            <person name="Hugenholtz P."/>
            <person name="Stott M.B."/>
        </authorList>
    </citation>
    <scope>NUCLEOTIDE SEQUENCE [LARGE SCALE GENOMIC DNA]</scope>
    <source>
        <strain evidence="12 13">NGM72.4</strain>
    </source>
</reference>
<dbReference type="SUPFAM" id="SSF101898">
    <property type="entry name" value="NHL repeat"/>
    <property type="match status" value="1"/>
</dbReference>
<dbReference type="Pfam" id="PF07495">
    <property type="entry name" value="Y_Y_Y"/>
    <property type="match status" value="1"/>
</dbReference>
<dbReference type="Gene3D" id="2.130.10.10">
    <property type="entry name" value="YVTN repeat-like/Quinoprotein amine dehydrogenase"/>
    <property type="match status" value="3"/>
</dbReference>
<feature type="region of interest" description="Disordered" evidence="10">
    <location>
        <begin position="112"/>
        <end position="131"/>
    </location>
</feature>
<dbReference type="Gene3D" id="3.30.565.10">
    <property type="entry name" value="Histidine kinase-like ATPase, C-terminal domain"/>
    <property type="match status" value="1"/>
</dbReference>
<evidence type="ECO:0000256" key="3">
    <source>
        <dbReference type="ARBA" id="ARBA00022679"/>
    </source>
</evidence>
<keyword evidence="9" id="KW-0175">Coiled coil</keyword>
<keyword evidence="6" id="KW-1133">Transmembrane helix</keyword>
<dbReference type="GO" id="GO:0046983">
    <property type="term" value="F:protein dimerization activity"/>
    <property type="evidence" value="ECO:0007669"/>
    <property type="project" value="InterPro"/>
</dbReference>
<dbReference type="SUPFAM" id="SSF63829">
    <property type="entry name" value="Calcium-dependent phosphotriesterase"/>
    <property type="match status" value="2"/>
</dbReference>
<protein>
    <recommendedName>
        <fullName evidence="11">Histidine kinase domain-containing protein</fullName>
    </recommendedName>
</protein>
<evidence type="ECO:0000256" key="10">
    <source>
        <dbReference type="SAM" id="MobiDB-lite"/>
    </source>
</evidence>
<dbReference type="Pfam" id="PF02518">
    <property type="entry name" value="HATPase_c"/>
    <property type="match status" value="1"/>
</dbReference>
<evidence type="ECO:0000259" key="11">
    <source>
        <dbReference type="PROSITE" id="PS50109"/>
    </source>
</evidence>
<keyword evidence="2" id="KW-1003">Cell membrane</keyword>
<keyword evidence="4" id="KW-0812">Transmembrane</keyword>
<evidence type="ECO:0000256" key="2">
    <source>
        <dbReference type="ARBA" id="ARBA00022475"/>
    </source>
</evidence>
<evidence type="ECO:0000256" key="8">
    <source>
        <dbReference type="ARBA" id="ARBA00023136"/>
    </source>
</evidence>
<gene>
    <name evidence="12" type="ORF">G4L39_09525</name>
</gene>
<dbReference type="Gene3D" id="2.60.40.10">
    <property type="entry name" value="Immunoglobulins"/>
    <property type="match status" value="1"/>
</dbReference>
<dbReference type="SUPFAM" id="SSF55874">
    <property type="entry name" value="ATPase domain of HSP90 chaperone/DNA topoisomerase II/histidine kinase"/>
    <property type="match status" value="1"/>
</dbReference>
<dbReference type="RefSeq" id="WP_165107773.1">
    <property type="nucleotide sequence ID" value="NZ_JAAKYA010000064.1"/>
</dbReference>
<dbReference type="InterPro" id="IPR003594">
    <property type="entry name" value="HATPase_dom"/>
</dbReference>
<evidence type="ECO:0000256" key="7">
    <source>
        <dbReference type="ARBA" id="ARBA00023012"/>
    </source>
</evidence>
<dbReference type="InterPro" id="IPR013783">
    <property type="entry name" value="Ig-like_fold"/>
</dbReference>
<organism evidence="12 13">
    <name type="scientific">Limisphaera ngatamarikiensis</name>
    <dbReference type="NCBI Taxonomy" id="1324935"/>
    <lineage>
        <taxon>Bacteria</taxon>
        <taxon>Pseudomonadati</taxon>
        <taxon>Verrucomicrobiota</taxon>
        <taxon>Verrucomicrobiia</taxon>
        <taxon>Limisphaerales</taxon>
        <taxon>Limisphaeraceae</taxon>
        <taxon>Limisphaera</taxon>
    </lineage>
</organism>
<keyword evidence="3" id="KW-0808">Transferase</keyword>
<dbReference type="GO" id="GO:0005886">
    <property type="term" value="C:plasma membrane"/>
    <property type="evidence" value="ECO:0007669"/>
    <property type="project" value="UniProtKB-SubCell"/>
</dbReference>
<feature type="domain" description="Histidine kinase" evidence="11">
    <location>
        <begin position="1008"/>
        <end position="1202"/>
    </location>
</feature>
<comment type="subcellular location">
    <subcellularLocation>
        <location evidence="1">Cell membrane</location>
        <topology evidence="1">Multi-pass membrane protein</topology>
    </subcellularLocation>
</comment>
<dbReference type="InterPro" id="IPR005467">
    <property type="entry name" value="His_kinase_dom"/>
</dbReference>
<dbReference type="GO" id="GO:0000155">
    <property type="term" value="F:phosphorelay sensor kinase activity"/>
    <property type="evidence" value="ECO:0007669"/>
    <property type="project" value="InterPro"/>
</dbReference>
<dbReference type="EMBL" id="JAAKYA010000064">
    <property type="protein sequence ID" value="NGO39632.1"/>
    <property type="molecule type" value="Genomic_DNA"/>
</dbReference>
<dbReference type="CDD" id="cd16917">
    <property type="entry name" value="HATPase_UhpB-NarQ-NarX-like"/>
    <property type="match status" value="1"/>
</dbReference>
<dbReference type="InterPro" id="IPR050482">
    <property type="entry name" value="Sensor_HK_TwoCompSys"/>
</dbReference>
<dbReference type="InterPro" id="IPR011123">
    <property type="entry name" value="Y_Y_Y"/>
</dbReference>
<keyword evidence="7" id="KW-0902">Two-component regulatory system</keyword>
<keyword evidence="13" id="KW-1185">Reference proteome</keyword>
<dbReference type="InterPro" id="IPR015943">
    <property type="entry name" value="WD40/YVTN_repeat-like_dom_sf"/>
</dbReference>
<dbReference type="SMART" id="SM00387">
    <property type="entry name" value="HATPase_c"/>
    <property type="match status" value="1"/>
</dbReference>
<evidence type="ECO:0000313" key="12">
    <source>
        <dbReference type="EMBL" id="NGO39632.1"/>
    </source>
</evidence>
<feature type="region of interest" description="Disordered" evidence="10">
    <location>
        <begin position="850"/>
        <end position="871"/>
    </location>
</feature>
<keyword evidence="5" id="KW-0418">Kinase</keyword>
<sequence length="1211" mass="133867">MWLALSWPASVPGTVLWSLSGPILARPGQPETVLVAGGLARDDNASDTLYLRFTVTPLDDAPNPEDELGLQLHHGQNLRLGVGKARGAVGYSVYLAPGPARPEAVPRPFRDLNSARPEPEPRPAGIPFEMPRRGQPRTLVLKIQFVPGGDDLLTVWLNPDLGPGANEVHQPETLRTEFYADASFDRILLAAYGTTTGWWFSELAIATTFADFVEPSSVAVKPSPSPPLHAPAFDIQSWPLPKTDPTRASRSLAITPEGYLWIAGPDGLLRFDKHQFHSVPVPAATSTPLRQLAADRTGSLWTVTDRGDILQLNHHGWTTHHLPEAPPGSAPLLTADGQGQLWLACSNRLWQWDGRQWTQFTSPATTNTSAISAVVTDPQGRVWILHRDRQIEQYTNNRTRLHLLPGPDLPPDATVTAWIIRPDQTHWLATPEQLWRGTARNENLSWELAASIGPGERILAVVPMPDQPPMAILNTGEWLLPATPSNPPARLRILPNLDGVTHLLVDTDGTLWAIQPDTLLQFRPRWRQTCPPADPSPAPVTGVVEVAPGTFWIAQPGVGLLRWTRERPARLNVAGMPPRDPLLSLLAVTRDGSCWLGTSAGLLRFKDPLAVADECQNLGFTSQVVRALTETGDDTLWIGTAEGELWRLTRGHWQQVTGPWHPAPITTLCPHNEQLWIGTAGRGLFRLDLQNPSLSVAETALPATHVFALYPAQGPGLWAATDKGLWCRDNSRWTRLYPGPGQAPQPVWAVVQDNQGRLWWAGAEGLACIPSPAPDTGLHTNGPWRIWPWHDPQPTPNPATARPVLLERDSEGRLWLARGNHLEILHPDFAPVQSRPLRVIIHTVRVNDRPITRPPGPLPVEPDAQPATATPLDLGAGARSVDLEFAILNTETDDLRISYRLEGLEDEWHTAGPARRVTYGHLRPGQYQFRIRAREASGPARTAETVLPLRVRPRLWQQPWFTPTVILATLLAGGAFAQTRERRRARRRLETLQREHALERERARIARDLHDEMGGKLCRISFLTEHLRRQPRGTEPDRHLLTDIGETARELLRALDEIVWAVNPANDTLEHLAAYLSQHAQDFFQGTSIECRVDLPETLPGIPLPGHIRHHLFLAVHEAFTNALKHSGASRVELRLECTPETMTWIVRDNGHGFEPAPAGPGRTGCGLQNLHTRMAELGGSCTVSSHPGQGTEIRLRLPLPDVHSTSNHTS</sequence>
<dbReference type="PROSITE" id="PS50109">
    <property type="entry name" value="HIS_KIN"/>
    <property type="match status" value="1"/>
</dbReference>
<dbReference type="InterPro" id="IPR036890">
    <property type="entry name" value="HATPase_C_sf"/>
</dbReference>
<dbReference type="PANTHER" id="PTHR24421">
    <property type="entry name" value="NITRATE/NITRITE SENSOR PROTEIN NARX-RELATED"/>
    <property type="match status" value="1"/>
</dbReference>